<proteinExistence type="predicted"/>
<name>A0A0A9GCP0_ARUDO</name>
<dbReference type="AlphaFoldDB" id="A0A0A9GCP0"/>
<dbReference type="EMBL" id="GBRH01175629">
    <property type="protein sequence ID" value="JAE22267.1"/>
    <property type="molecule type" value="Transcribed_RNA"/>
</dbReference>
<organism evidence="1">
    <name type="scientific">Arundo donax</name>
    <name type="common">Giant reed</name>
    <name type="synonym">Donax arundinaceus</name>
    <dbReference type="NCBI Taxonomy" id="35708"/>
    <lineage>
        <taxon>Eukaryota</taxon>
        <taxon>Viridiplantae</taxon>
        <taxon>Streptophyta</taxon>
        <taxon>Embryophyta</taxon>
        <taxon>Tracheophyta</taxon>
        <taxon>Spermatophyta</taxon>
        <taxon>Magnoliopsida</taxon>
        <taxon>Liliopsida</taxon>
        <taxon>Poales</taxon>
        <taxon>Poaceae</taxon>
        <taxon>PACMAD clade</taxon>
        <taxon>Arundinoideae</taxon>
        <taxon>Arundineae</taxon>
        <taxon>Arundo</taxon>
    </lineage>
</organism>
<sequence length="43" mass="5031">MRRRSFLRSMSGCGYSPWGRVCRSSTAGRRRLPPTRFPIPPRH</sequence>
<evidence type="ECO:0000313" key="1">
    <source>
        <dbReference type="EMBL" id="JAE22267.1"/>
    </source>
</evidence>
<reference evidence="1" key="1">
    <citation type="submission" date="2014-09" db="EMBL/GenBank/DDBJ databases">
        <authorList>
            <person name="Magalhaes I.L.F."/>
            <person name="Oliveira U."/>
            <person name="Santos F.R."/>
            <person name="Vidigal T.H.D.A."/>
            <person name="Brescovit A.D."/>
            <person name="Santos A.J."/>
        </authorList>
    </citation>
    <scope>NUCLEOTIDE SEQUENCE</scope>
    <source>
        <tissue evidence="1">Shoot tissue taken approximately 20 cm above the soil surface</tissue>
    </source>
</reference>
<reference evidence="1" key="2">
    <citation type="journal article" date="2015" name="Data Brief">
        <title>Shoot transcriptome of the giant reed, Arundo donax.</title>
        <authorList>
            <person name="Barrero R.A."/>
            <person name="Guerrero F.D."/>
            <person name="Moolhuijzen P."/>
            <person name="Goolsby J.A."/>
            <person name="Tidwell J."/>
            <person name="Bellgard S.E."/>
            <person name="Bellgard M.I."/>
        </authorList>
    </citation>
    <scope>NUCLEOTIDE SEQUENCE</scope>
    <source>
        <tissue evidence="1">Shoot tissue taken approximately 20 cm above the soil surface</tissue>
    </source>
</reference>
<protein>
    <submittedName>
        <fullName evidence="1">Uncharacterized protein</fullName>
    </submittedName>
</protein>
<accession>A0A0A9GCP0</accession>